<dbReference type="AlphaFoldDB" id="A0A6G0T3Y7"/>
<sequence>MLKYRQKIRFSRLTSITSYMPARMISFPSFPILFRPWTIGKNRQRFSISALILTAAKTFTASNITAGLLISSDRAITVNASLWPNICFKPTLNGWLVRAIRRDTTQLYVLLALKSGCERYWIYSVGLKFNLHYLIFYNASLTFFFYSQPIDLLLGSFFLLISSNLSLSASTSKCSINISHSSASY</sequence>
<dbReference type="EMBL" id="VYZN01000064">
    <property type="protein sequence ID" value="KAE9525128.1"/>
    <property type="molecule type" value="Genomic_DNA"/>
</dbReference>
<accession>A0A6G0T3Y7</accession>
<keyword evidence="1" id="KW-0812">Transmembrane</keyword>
<protein>
    <submittedName>
        <fullName evidence="2">Uncharacterized protein</fullName>
    </submittedName>
</protein>
<dbReference type="Proteomes" id="UP000475862">
    <property type="component" value="Unassembled WGS sequence"/>
</dbReference>
<reference evidence="2 3" key="1">
    <citation type="submission" date="2019-08" db="EMBL/GenBank/DDBJ databases">
        <title>The genome of the soybean aphid Biotype 1, its phylome, world population structure and adaptation to the North American continent.</title>
        <authorList>
            <person name="Giordano R."/>
            <person name="Donthu R.K."/>
            <person name="Hernandez A.G."/>
            <person name="Wright C.L."/>
            <person name="Zimin A.V."/>
        </authorList>
    </citation>
    <scope>NUCLEOTIDE SEQUENCE [LARGE SCALE GENOMIC DNA]</scope>
    <source>
        <tissue evidence="2">Whole aphids</tissue>
    </source>
</reference>
<evidence type="ECO:0000256" key="1">
    <source>
        <dbReference type="SAM" id="Phobius"/>
    </source>
</evidence>
<keyword evidence="1" id="KW-1133">Transmembrane helix</keyword>
<organism evidence="2 3">
    <name type="scientific">Aphis glycines</name>
    <name type="common">Soybean aphid</name>
    <dbReference type="NCBI Taxonomy" id="307491"/>
    <lineage>
        <taxon>Eukaryota</taxon>
        <taxon>Metazoa</taxon>
        <taxon>Ecdysozoa</taxon>
        <taxon>Arthropoda</taxon>
        <taxon>Hexapoda</taxon>
        <taxon>Insecta</taxon>
        <taxon>Pterygota</taxon>
        <taxon>Neoptera</taxon>
        <taxon>Paraneoptera</taxon>
        <taxon>Hemiptera</taxon>
        <taxon>Sternorrhyncha</taxon>
        <taxon>Aphidomorpha</taxon>
        <taxon>Aphidoidea</taxon>
        <taxon>Aphididae</taxon>
        <taxon>Aphidini</taxon>
        <taxon>Aphis</taxon>
        <taxon>Aphis</taxon>
    </lineage>
</organism>
<proteinExistence type="predicted"/>
<evidence type="ECO:0000313" key="2">
    <source>
        <dbReference type="EMBL" id="KAE9525128.1"/>
    </source>
</evidence>
<evidence type="ECO:0000313" key="3">
    <source>
        <dbReference type="Proteomes" id="UP000475862"/>
    </source>
</evidence>
<gene>
    <name evidence="2" type="ORF">AGLY_014542</name>
</gene>
<keyword evidence="1" id="KW-0472">Membrane</keyword>
<feature type="transmembrane region" description="Helical" evidence="1">
    <location>
        <begin position="129"/>
        <end position="146"/>
    </location>
</feature>
<comment type="caution">
    <text evidence="2">The sequence shown here is derived from an EMBL/GenBank/DDBJ whole genome shotgun (WGS) entry which is preliminary data.</text>
</comment>
<keyword evidence="3" id="KW-1185">Reference proteome</keyword>
<name>A0A6G0T3Y7_APHGL</name>